<feature type="region of interest" description="Disordered" evidence="1">
    <location>
        <begin position="73"/>
        <end position="134"/>
    </location>
</feature>
<gene>
    <name evidence="2" type="ORF">CSX01_10430</name>
</gene>
<evidence type="ECO:0000313" key="3">
    <source>
        <dbReference type="Proteomes" id="UP000225889"/>
    </source>
</evidence>
<feature type="region of interest" description="Disordered" evidence="1">
    <location>
        <begin position="429"/>
        <end position="450"/>
    </location>
</feature>
<protein>
    <submittedName>
        <fullName evidence="2">Uncharacterized protein</fullName>
    </submittedName>
</protein>
<feature type="compositionally biased region" description="Low complexity" evidence="1">
    <location>
        <begin position="430"/>
        <end position="450"/>
    </location>
</feature>
<comment type="caution">
    <text evidence="2">The sequence shown here is derived from an EMBL/GenBank/DDBJ whole genome shotgun (WGS) entry which is preliminary data.</text>
</comment>
<evidence type="ECO:0000313" key="2">
    <source>
        <dbReference type="EMBL" id="PHU34327.1"/>
    </source>
</evidence>
<sequence length="658" mass="68618">EAQAAAPEVQAAAPEAQVAAPEAQVAVPEASAAALEAQEAPEAQVAPEAPVAVTRKAAPKLMAAPAPKAAPTLMAAPAPQATPESAAQAAPAATTSSIEELEETISSESASVSDAESELLFTSESTSASQSEAIDSMSVAESEAASEYIATSETFITNGYDNAGVAETQQKIAQLEIEEKAQREAIALQRKPALSMNEYYIPYGRPLAEAMIEYKLLVEGKILYANIQNGNLHTGWYGSTYYDKRYVVKWIDLDGNYNEEYFDYVTVDEFGNSLYKDETHQTDINGIPHEDYAPGVYGINVVQKAYAVTDTVSPKKETFKNVVMPDGSVIAKIVSTRYEFDYTLDDEGKMLKGGDWYTEGTYHSQASERSEMIKNMNSLASAAEQFSEDANAFSTSVTGSTSGFVQLSQTIADLASQVKANSQSLSTYKSESLSASTSDSEMASTAKAESETAASLSTSASEAASISASESASVASSESTSTSTSESTSISTSTSTSSSVSASESASVASSQSGSTSASTSASEAASASASVSASEAIEGSESITISNAATEYISDAAGRVDTNVAAGNTYRQAAVITPIDNDARVPLAVLDQEILDDDIVDAPANVDVITGIDDDQVARYGELGPNGWAGASLPIIGGLTGLFVAAKRRKEKGTEES</sequence>
<feature type="compositionally biased region" description="Low complexity" evidence="1">
    <location>
        <begin position="73"/>
        <end position="98"/>
    </location>
</feature>
<proteinExistence type="predicted"/>
<accession>A0A2G3DTF6</accession>
<feature type="region of interest" description="Disordered" evidence="1">
    <location>
        <begin position="467"/>
        <end position="519"/>
    </location>
</feature>
<dbReference type="EMBL" id="PDYF01000026">
    <property type="protein sequence ID" value="PHU34327.1"/>
    <property type="molecule type" value="Genomic_DNA"/>
</dbReference>
<feature type="compositionally biased region" description="Low complexity" evidence="1">
    <location>
        <begin position="106"/>
        <end position="134"/>
    </location>
</feature>
<dbReference type="Proteomes" id="UP000225889">
    <property type="component" value="Unassembled WGS sequence"/>
</dbReference>
<name>A0A2G3DTF6_9FIRM</name>
<reference evidence="2 3" key="2">
    <citation type="submission" date="2017-10" db="EMBL/GenBank/DDBJ databases">
        <authorList>
            <person name="Banno H."/>
            <person name="Chua N.-H."/>
        </authorList>
    </citation>
    <scope>NUCLEOTIDE SEQUENCE [LARGE SCALE GENOMIC DNA]</scope>
    <source>
        <strain evidence="2 3">JK626</strain>
    </source>
</reference>
<evidence type="ECO:0000256" key="1">
    <source>
        <dbReference type="SAM" id="MobiDB-lite"/>
    </source>
</evidence>
<dbReference type="AlphaFoldDB" id="A0A2G3DTF6"/>
<feature type="non-terminal residue" evidence="2">
    <location>
        <position position="1"/>
    </location>
</feature>
<reference evidence="2 3" key="1">
    <citation type="submission" date="2017-10" db="EMBL/GenBank/DDBJ databases">
        <title>Resolving the taxonomy of Roseburia spp., Eubacterium rectale and Agathobacter spp. through phylogenomic analysis.</title>
        <authorList>
            <person name="Sheridan P.O."/>
            <person name="Walker A.W."/>
            <person name="Duncan S.H."/>
            <person name="Scott K.P."/>
            <person name="Toole P.W.O."/>
            <person name="Luis P."/>
            <person name="Flint H.J."/>
        </authorList>
    </citation>
    <scope>NUCLEOTIDE SEQUENCE [LARGE SCALE GENOMIC DNA]</scope>
    <source>
        <strain evidence="2 3">JK626</strain>
    </source>
</reference>
<organism evidence="2 3">
    <name type="scientific">Pseudobutyrivibrio ruminis</name>
    <dbReference type="NCBI Taxonomy" id="46206"/>
    <lineage>
        <taxon>Bacteria</taxon>
        <taxon>Bacillati</taxon>
        <taxon>Bacillota</taxon>
        <taxon>Clostridia</taxon>
        <taxon>Lachnospirales</taxon>
        <taxon>Lachnospiraceae</taxon>
        <taxon>Pseudobutyrivibrio</taxon>
    </lineage>
</organism>